<keyword evidence="10" id="KW-0472">Membrane</keyword>
<dbReference type="Gene3D" id="6.10.340.10">
    <property type="match status" value="1"/>
</dbReference>
<keyword evidence="4" id="KW-0597">Phosphoprotein</keyword>
<dbReference type="CDD" id="cd00082">
    <property type="entry name" value="HisKA"/>
    <property type="match status" value="1"/>
</dbReference>
<dbReference type="SMART" id="SM00388">
    <property type="entry name" value="HisKA"/>
    <property type="match status" value="1"/>
</dbReference>
<sequence>MAQEDLAGEPRPEPVRLPPEPHVEVTGRHELHAIGSAIPWRHRLSTKLLGITAGLTLAAIAGLAYVELEIQKQRLDAATRSVALFSETIKSATRQSMLDDQRPQVYQAMQAVGRMEGIEKVRMMNKEGGVTFSSDESEIGRVIDKKAEACYACHAAGQPIARVPQASRARIYQAGEHRVMGMVSPIYNEPSCWSKSCHAHSPGQQLLGVIDVGVSLAEVDTQVMAFRRGSLALTGVIVLCLAVFFYFFARIQVVQPVAALVHATRQVATDQLDVELRIDSRGELGLLAASFNDMTRELRRAEGDLHRLMGSLEHEVEERTAALKSAQAQLIQSEKLSSLGRLSASIAHEINNPLAGILTFSKLLIRTLEQGPPNDATRRSCIKNLALVQRETERCSAIVRNLLDFARERPLALKEVDVNKAVEECVQLLGHQFMLSGMELAVELGPVPMVEADFGQLRQAFVNVSMNACEAMARGGKLVVRTQLLEQAHQVEVSFCDTGPGIRPEHLAKIFDPFFTTKESGTGLGLSVVYGIVQRHHGHVEVKSDLGKGTCIHIRLPAMEARKEA</sequence>
<evidence type="ECO:0000256" key="1">
    <source>
        <dbReference type="ARBA" id="ARBA00000085"/>
    </source>
</evidence>
<evidence type="ECO:0000313" key="14">
    <source>
        <dbReference type="Proteomes" id="UP001162734"/>
    </source>
</evidence>
<dbReference type="EC" id="2.7.13.3" evidence="3"/>
<comment type="catalytic activity">
    <reaction evidence="1">
        <text>ATP + protein L-histidine = ADP + protein N-phospho-L-histidine.</text>
        <dbReference type="EC" id="2.7.13.3"/>
    </reaction>
</comment>
<evidence type="ECO:0000256" key="5">
    <source>
        <dbReference type="ARBA" id="ARBA00022679"/>
    </source>
</evidence>
<evidence type="ECO:0000256" key="10">
    <source>
        <dbReference type="SAM" id="Phobius"/>
    </source>
</evidence>
<evidence type="ECO:0000259" key="11">
    <source>
        <dbReference type="PROSITE" id="PS50109"/>
    </source>
</evidence>
<keyword evidence="7 13" id="KW-0418">Kinase</keyword>
<dbReference type="InterPro" id="IPR003660">
    <property type="entry name" value="HAMP_dom"/>
</dbReference>
<dbReference type="InterPro" id="IPR005467">
    <property type="entry name" value="His_kinase_dom"/>
</dbReference>
<feature type="domain" description="HAMP" evidence="12">
    <location>
        <begin position="251"/>
        <end position="303"/>
    </location>
</feature>
<dbReference type="InterPro" id="IPR004358">
    <property type="entry name" value="Sig_transdc_His_kin-like_C"/>
</dbReference>
<dbReference type="PANTHER" id="PTHR43065">
    <property type="entry name" value="SENSOR HISTIDINE KINASE"/>
    <property type="match status" value="1"/>
</dbReference>
<dbReference type="SUPFAM" id="SSF55874">
    <property type="entry name" value="ATPase domain of HSP90 chaperone/DNA topoisomerase II/histidine kinase"/>
    <property type="match status" value="1"/>
</dbReference>
<gene>
    <name evidence="13" type="ORF">AMPC_04890</name>
</gene>
<evidence type="ECO:0000256" key="3">
    <source>
        <dbReference type="ARBA" id="ARBA00012438"/>
    </source>
</evidence>
<name>A0ABM7X6D5_9BACT</name>
<dbReference type="PROSITE" id="PS50885">
    <property type="entry name" value="HAMP"/>
    <property type="match status" value="1"/>
</dbReference>
<dbReference type="InterPro" id="IPR036097">
    <property type="entry name" value="HisK_dim/P_sf"/>
</dbReference>
<protein>
    <recommendedName>
        <fullName evidence="3">histidine kinase</fullName>
        <ecNumber evidence="3">2.7.13.3</ecNumber>
    </recommendedName>
</protein>
<evidence type="ECO:0000256" key="2">
    <source>
        <dbReference type="ARBA" id="ARBA00004370"/>
    </source>
</evidence>
<evidence type="ECO:0000259" key="12">
    <source>
        <dbReference type="PROSITE" id="PS50885"/>
    </source>
</evidence>
<dbReference type="SUPFAM" id="SSF47384">
    <property type="entry name" value="Homodimeric domain of signal transducing histidine kinase"/>
    <property type="match status" value="1"/>
</dbReference>
<dbReference type="CDD" id="cd06225">
    <property type="entry name" value="HAMP"/>
    <property type="match status" value="1"/>
</dbReference>
<dbReference type="RefSeq" id="WP_248344066.1">
    <property type="nucleotide sequence ID" value="NZ_AP025592.1"/>
</dbReference>
<evidence type="ECO:0000256" key="4">
    <source>
        <dbReference type="ARBA" id="ARBA00022553"/>
    </source>
</evidence>
<keyword evidence="10" id="KW-0812">Transmembrane</keyword>
<dbReference type="Gene3D" id="3.30.565.10">
    <property type="entry name" value="Histidine kinase-like ATPase, C-terminal domain"/>
    <property type="match status" value="1"/>
</dbReference>
<dbReference type="GO" id="GO:0016301">
    <property type="term" value="F:kinase activity"/>
    <property type="evidence" value="ECO:0007669"/>
    <property type="project" value="UniProtKB-KW"/>
</dbReference>
<reference evidence="14" key="1">
    <citation type="journal article" date="2022" name="Int. J. Syst. Evol. Microbiol.">
        <title>Anaeromyxobacter oryzae sp. nov., Anaeromyxobacter diazotrophicus sp. nov. and Anaeromyxobacter paludicola sp. nov., isolated from paddy soils.</title>
        <authorList>
            <person name="Itoh H."/>
            <person name="Xu Z."/>
            <person name="Mise K."/>
            <person name="Masuda Y."/>
            <person name="Ushijima N."/>
            <person name="Hayakawa C."/>
            <person name="Shiratori Y."/>
            <person name="Senoo K."/>
        </authorList>
    </citation>
    <scope>NUCLEOTIDE SEQUENCE [LARGE SCALE GENOMIC DNA]</scope>
    <source>
        <strain evidence="14">Red630</strain>
    </source>
</reference>
<dbReference type="EMBL" id="AP025592">
    <property type="protein sequence ID" value="BDG07376.1"/>
    <property type="molecule type" value="Genomic_DNA"/>
</dbReference>
<comment type="subcellular location">
    <subcellularLocation>
        <location evidence="2">Membrane</location>
    </subcellularLocation>
</comment>
<dbReference type="Gene3D" id="1.10.287.130">
    <property type="match status" value="1"/>
</dbReference>
<keyword evidence="9" id="KW-0902">Two-component regulatory system</keyword>
<dbReference type="SMART" id="SM00387">
    <property type="entry name" value="HATPase_c"/>
    <property type="match status" value="1"/>
</dbReference>
<evidence type="ECO:0000256" key="7">
    <source>
        <dbReference type="ARBA" id="ARBA00022777"/>
    </source>
</evidence>
<dbReference type="Pfam" id="PF00512">
    <property type="entry name" value="HisKA"/>
    <property type="match status" value="1"/>
</dbReference>
<keyword evidence="8" id="KW-0067">ATP-binding</keyword>
<dbReference type="PRINTS" id="PR00344">
    <property type="entry name" value="BCTRLSENSOR"/>
</dbReference>
<keyword evidence="5" id="KW-0808">Transferase</keyword>
<dbReference type="InterPro" id="IPR003661">
    <property type="entry name" value="HisK_dim/P_dom"/>
</dbReference>
<dbReference type="Pfam" id="PF00672">
    <property type="entry name" value="HAMP"/>
    <property type="match status" value="1"/>
</dbReference>
<dbReference type="PANTHER" id="PTHR43065:SF10">
    <property type="entry name" value="PEROXIDE STRESS-ACTIVATED HISTIDINE KINASE MAK3"/>
    <property type="match status" value="1"/>
</dbReference>
<dbReference type="Proteomes" id="UP001162734">
    <property type="component" value="Chromosome"/>
</dbReference>
<dbReference type="SMART" id="SM00304">
    <property type="entry name" value="HAMP"/>
    <property type="match status" value="1"/>
</dbReference>
<keyword evidence="6" id="KW-0547">Nucleotide-binding</keyword>
<keyword evidence="14" id="KW-1185">Reference proteome</keyword>
<feature type="transmembrane region" description="Helical" evidence="10">
    <location>
        <begin position="231"/>
        <end position="249"/>
    </location>
</feature>
<dbReference type="Pfam" id="PF02518">
    <property type="entry name" value="HATPase_c"/>
    <property type="match status" value="1"/>
</dbReference>
<organism evidence="13 14">
    <name type="scientific">Anaeromyxobacter paludicola</name>
    <dbReference type="NCBI Taxonomy" id="2918171"/>
    <lineage>
        <taxon>Bacteria</taxon>
        <taxon>Pseudomonadati</taxon>
        <taxon>Myxococcota</taxon>
        <taxon>Myxococcia</taxon>
        <taxon>Myxococcales</taxon>
        <taxon>Cystobacterineae</taxon>
        <taxon>Anaeromyxobacteraceae</taxon>
        <taxon>Anaeromyxobacter</taxon>
    </lineage>
</organism>
<dbReference type="Gene3D" id="3.30.450.290">
    <property type="match status" value="1"/>
</dbReference>
<evidence type="ECO:0000256" key="8">
    <source>
        <dbReference type="ARBA" id="ARBA00022840"/>
    </source>
</evidence>
<dbReference type="InterPro" id="IPR036890">
    <property type="entry name" value="HATPase_C_sf"/>
</dbReference>
<keyword evidence="10" id="KW-1133">Transmembrane helix</keyword>
<evidence type="ECO:0000313" key="13">
    <source>
        <dbReference type="EMBL" id="BDG07376.1"/>
    </source>
</evidence>
<feature type="domain" description="Histidine kinase" evidence="11">
    <location>
        <begin position="345"/>
        <end position="560"/>
    </location>
</feature>
<dbReference type="InterPro" id="IPR003594">
    <property type="entry name" value="HATPase_dom"/>
</dbReference>
<proteinExistence type="predicted"/>
<dbReference type="SUPFAM" id="SSF158472">
    <property type="entry name" value="HAMP domain-like"/>
    <property type="match status" value="1"/>
</dbReference>
<dbReference type="PROSITE" id="PS50109">
    <property type="entry name" value="HIS_KIN"/>
    <property type="match status" value="1"/>
</dbReference>
<evidence type="ECO:0000256" key="9">
    <source>
        <dbReference type="ARBA" id="ARBA00023012"/>
    </source>
</evidence>
<accession>A0ABM7X6D5</accession>
<feature type="transmembrane region" description="Helical" evidence="10">
    <location>
        <begin position="48"/>
        <end position="66"/>
    </location>
</feature>
<evidence type="ECO:0000256" key="6">
    <source>
        <dbReference type="ARBA" id="ARBA00022741"/>
    </source>
</evidence>